<keyword evidence="2" id="KW-0614">Plasmid</keyword>
<dbReference type="RefSeq" id="WP_013524973.1">
    <property type="nucleotide sequence ID" value="NC_014917.1"/>
</dbReference>
<protein>
    <submittedName>
        <fullName evidence="2">Uncharacterized protein</fullName>
    </submittedName>
</protein>
<geneLocation type="plasmid" evidence="2 3">
    <name>pTHEAM01</name>
</geneLocation>
<dbReference type="Proteomes" id="UP000006362">
    <property type="component" value="Plasmid pTHEAM01"/>
</dbReference>
<gene>
    <name evidence="2" type="ordered locus">Theam_1813</name>
</gene>
<dbReference type="KEGG" id="tam:Theam_1813"/>
<evidence type="ECO:0000313" key="2">
    <source>
        <dbReference type="EMBL" id="ADU97769.1"/>
    </source>
</evidence>
<sequence length="251" mass="28843">MAKILVKDFELWRAPREELKERLKEAGLPPMKDWAVSRAVLYATRDLDKQVSDYGQVVGKKIKVGDREKFLIGVLAGRFVPAFEVVADEESYEISPLTDDYQLLTHLLERWERKLSYYRDTVSSREISEYTAVKVVPHLSGYSVAKNTYIVKESPKLDAFAEIVNSYSPAIFLFDYGERQVDVIGEKLREKARSLAGRAKKTVRELEELLTTLEFLQHEGFEFAEEIALLRTEVAKLRAKKKAPKIAKLKK</sequence>
<keyword evidence="1" id="KW-0175">Coiled coil</keyword>
<dbReference type="EMBL" id="CP002445">
    <property type="protein sequence ID" value="ADU97769.1"/>
    <property type="molecule type" value="Genomic_DNA"/>
</dbReference>
<keyword evidence="3" id="KW-1185">Reference proteome</keyword>
<proteinExistence type="predicted"/>
<evidence type="ECO:0000256" key="1">
    <source>
        <dbReference type="SAM" id="Coils"/>
    </source>
</evidence>
<organism evidence="2 3">
    <name type="scientific">Thermovibrio ammonificans (strain DSM 15698 / JCM 12110 / HB-1)</name>
    <dbReference type="NCBI Taxonomy" id="648996"/>
    <lineage>
        <taxon>Bacteria</taxon>
        <taxon>Pseudomonadati</taxon>
        <taxon>Aquificota</taxon>
        <taxon>Aquificia</taxon>
        <taxon>Desulfurobacteriales</taxon>
        <taxon>Desulfurobacteriaceae</taxon>
        <taxon>Thermovibrio</taxon>
    </lineage>
</organism>
<feature type="coiled-coil region" evidence="1">
    <location>
        <begin position="189"/>
        <end position="219"/>
    </location>
</feature>
<dbReference type="AlphaFoldDB" id="E8T6U6"/>
<reference evidence="2" key="1">
    <citation type="submission" date="2011-01" db="EMBL/GenBank/DDBJ databases">
        <title>Complete sequence of plasmid of Thermovibrio ammonificans HB-1.</title>
        <authorList>
            <consortium name="US DOE Joint Genome Institute"/>
            <person name="Lucas S."/>
            <person name="Copeland A."/>
            <person name="Lapidus A."/>
            <person name="Cheng J.-F."/>
            <person name="Goodwin L."/>
            <person name="Pitluck S."/>
            <person name="Davenport K."/>
            <person name="Detter J.C."/>
            <person name="Han C."/>
            <person name="Tapia R."/>
            <person name="Land M."/>
            <person name="Hauser L."/>
            <person name="Kyrpides N."/>
            <person name="Ivanova N."/>
            <person name="Ovchinnikova G."/>
            <person name="Vetriani C."/>
            <person name="Woyke T."/>
        </authorList>
    </citation>
    <scope>NUCLEOTIDE SEQUENCE [LARGE SCALE GENOMIC DNA]</scope>
    <source>
        <strain evidence="2">HB-1</strain>
        <plasmid evidence="2">pTHEAM01</plasmid>
    </source>
</reference>
<accession>E8T6U6</accession>
<dbReference type="HOGENOM" id="CLU_1106692_0_0_0"/>
<name>E8T6U6_THEA1</name>
<evidence type="ECO:0000313" key="3">
    <source>
        <dbReference type="Proteomes" id="UP000006362"/>
    </source>
</evidence>